<evidence type="ECO:0000313" key="12">
    <source>
        <dbReference type="Proteomes" id="UP000182818"/>
    </source>
</evidence>
<keyword evidence="4" id="KW-0762">Sugar transport</keyword>
<reference evidence="9 11" key="1">
    <citation type="journal article" date="2015" name="Genome Announc.">
        <title>Expanding the biotechnology potential of lactobacilli through comparative genomics of 213 strains and associated genera.</title>
        <authorList>
            <person name="Sun Z."/>
            <person name="Harris H.M."/>
            <person name="McCann A."/>
            <person name="Guo C."/>
            <person name="Argimon S."/>
            <person name="Zhang W."/>
            <person name="Yang X."/>
            <person name="Jeffery I.B."/>
            <person name="Cooney J.C."/>
            <person name="Kagawa T.F."/>
            <person name="Liu W."/>
            <person name="Song Y."/>
            <person name="Salvetti E."/>
            <person name="Wrobel A."/>
            <person name="Rasinkangas P."/>
            <person name="Parkhill J."/>
            <person name="Rea M.C."/>
            <person name="O'Sullivan O."/>
            <person name="Ritari J."/>
            <person name="Douillard F.P."/>
            <person name="Paul Ross R."/>
            <person name="Yang R."/>
            <person name="Briner A.E."/>
            <person name="Felis G.E."/>
            <person name="de Vos W.M."/>
            <person name="Barrangou R."/>
            <person name="Klaenhammer T.R."/>
            <person name="Caufield P.W."/>
            <person name="Cui Y."/>
            <person name="Zhang H."/>
            <person name="O'Toole P.W."/>
        </authorList>
    </citation>
    <scope>NUCLEOTIDE SEQUENCE [LARGE SCALE GENOMIC DNA]</scope>
    <source>
        <strain evidence="9 11">DSM 22301</strain>
    </source>
</reference>
<dbReference type="Pfam" id="PF03830">
    <property type="entry name" value="PTSIIB_sorb"/>
    <property type="match status" value="1"/>
</dbReference>
<organism evidence="9 11">
    <name type="scientific">Pediococcus ethanolidurans</name>
    <dbReference type="NCBI Taxonomy" id="319653"/>
    <lineage>
        <taxon>Bacteria</taxon>
        <taxon>Bacillati</taxon>
        <taxon>Bacillota</taxon>
        <taxon>Bacilli</taxon>
        <taxon>Lactobacillales</taxon>
        <taxon>Lactobacillaceae</taxon>
        <taxon>Pediococcus</taxon>
    </lineage>
</organism>
<dbReference type="RefSeq" id="WP_057804943.1">
    <property type="nucleotide sequence ID" value="NZ_BJYP01000001.1"/>
</dbReference>
<dbReference type="PROSITE" id="PS51101">
    <property type="entry name" value="PTS_EIIB_TYPE_4"/>
    <property type="match status" value="1"/>
</dbReference>
<comment type="caution">
    <text evidence="9">The sequence shown here is derived from an EMBL/GenBank/DDBJ whole genome shotgun (WGS) entry which is preliminary data.</text>
</comment>
<sequence length="163" mass="18372">MISLLRVDDRLIHGQVAVTWTSYLSADTIVVSNDRNAKDPFLQMALTLAKPPSVDLEILTTEDTIKFCNDTSNKQRKMFLVVESTDDALVLTKSIPDIKKVILGGIRKAENRYRIDRQVFLSQNDLSNCDSMISLGKHVSVQVIPSEKEFSITEAKKIYAQKQ</sequence>
<keyword evidence="3" id="KW-0963">Cytoplasm</keyword>
<keyword evidence="12" id="KW-1185">Reference proteome</keyword>
<comment type="subcellular location">
    <subcellularLocation>
        <location evidence="1">Cytoplasm</location>
    </subcellularLocation>
</comment>
<accession>A0A0R2K210</accession>
<dbReference type="OrthoDB" id="9788818at2"/>
<keyword evidence="5" id="KW-0808">Transferase</keyword>
<evidence type="ECO:0000259" key="8">
    <source>
        <dbReference type="PROSITE" id="PS51101"/>
    </source>
</evidence>
<reference evidence="10 12" key="2">
    <citation type="submission" date="2016-10" db="EMBL/GenBank/DDBJ databases">
        <authorList>
            <person name="Varghese N."/>
            <person name="Submissions S."/>
        </authorList>
    </citation>
    <scope>NUCLEOTIDE SEQUENCE [LARGE SCALE GENOMIC DNA]</scope>
    <source>
        <strain evidence="10 12">CGMCC 1.3889</strain>
    </source>
</reference>
<dbReference type="STRING" id="319653.SAMN04487973_10168"/>
<dbReference type="GO" id="GO:0008982">
    <property type="term" value="F:protein-N(PI)-phosphohistidine-sugar phosphotransferase activity"/>
    <property type="evidence" value="ECO:0007669"/>
    <property type="project" value="InterPro"/>
</dbReference>
<evidence type="ECO:0000256" key="2">
    <source>
        <dbReference type="ARBA" id="ARBA00022448"/>
    </source>
</evidence>
<name>A0A0R2K210_9LACO</name>
<proteinExistence type="predicted"/>
<keyword evidence="7" id="KW-0418">Kinase</keyword>
<dbReference type="EMBL" id="FOGK01000001">
    <property type="protein sequence ID" value="SER01926.1"/>
    <property type="molecule type" value="Genomic_DNA"/>
</dbReference>
<evidence type="ECO:0000256" key="6">
    <source>
        <dbReference type="ARBA" id="ARBA00022683"/>
    </source>
</evidence>
<dbReference type="InterPro" id="IPR004720">
    <property type="entry name" value="PTS_IIB_sorbose-sp"/>
</dbReference>
<evidence type="ECO:0000313" key="11">
    <source>
        <dbReference type="Proteomes" id="UP000051749"/>
    </source>
</evidence>
<dbReference type="Proteomes" id="UP000051749">
    <property type="component" value="Unassembled WGS sequence"/>
</dbReference>
<evidence type="ECO:0000256" key="5">
    <source>
        <dbReference type="ARBA" id="ARBA00022679"/>
    </source>
</evidence>
<evidence type="ECO:0000256" key="1">
    <source>
        <dbReference type="ARBA" id="ARBA00004496"/>
    </source>
</evidence>
<evidence type="ECO:0000256" key="3">
    <source>
        <dbReference type="ARBA" id="ARBA00022490"/>
    </source>
</evidence>
<evidence type="ECO:0000313" key="10">
    <source>
        <dbReference type="EMBL" id="SER01926.1"/>
    </source>
</evidence>
<dbReference type="GO" id="GO:0016301">
    <property type="term" value="F:kinase activity"/>
    <property type="evidence" value="ECO:0007669"/>
    <property type="project" value="UniProtKB-KW"/>
</dbReference>
<dbReference type="Gene3D" id="3.40.35.10">
    <property type="entry name" value="Phosphotransferase system, sorbose subfamily IIB component"/>
    <property type="match status" value="1"/>
</dbReference>
<dbReference type="SUPFAM" id="SSF52728">
    <property type="entry name" value="PTS IIb component"/>
    <property type="match status" value="1"/>
</dbReference>
<dbReference type="PATRIC" id="fig|319653.3.peg.99"/>
<feature type="domain" description="PTS EIIB type-4" evidence="8">
    <location>
        <begin position="1"/>
        <end position="163"/>
    </location>
</feature>
<dbReference type="InterPro" id="IPR036667">
    <property type="entry name" value="PTS_IIB_sorbose-sp_sf"/>
</dbReference>
<evidence type="ECO:0000256" key="7">
    <source>
        <dbReference type="ARBA" id="ARBA00022777"/>
    </source>
</evidence>
<dbReference type="EMBL" id="JQBY01000001">
    <property type="protein sequence ID" value="KRN83630.1"/>
    <property type="molecule type" value="Genomic_DNA"/>
</dbReference>
<dbReference type="GeneID" id="76042582"/>
<evidence type="ECO:0000313" key="9">
    <source>
        <dbReference type="EMBL" id="KRN83630.1"/>
    </source>
</evidence>
<dbReference type="Proteomes" id="UP000182818">
    <property type="component" value="Unassembled WGS sequence"/>
</dbReference>
<dbReference type="GO" id="GO:0005737">
    <property type="term" value="C:cytoplasm"/>
    <property type="evidence" value="ECO:0007669"/>
    <property type="project" value="UniProtKB-SubCell"/>
</dbReference>
<dbReference type="AlphaFoldDB" id="A0A0R2K210"/>
<protein>
    <submittedName>
        <fullName evidence="10">PTS system, mannose-specific IIB component</fullName>
    </submittedName>
</protein>
<keyword evidence="6" id="KW-0598">Phosphotransferase system</keyword>
<gene>
    <name evidence="9" type="ORF">IV87_GL000099</name>
    <name evidence="10" type="ORF">SAMN04487973_10168</name>
</gene>
<evidence type="ECO:0000256" key="4">
    <source>
        <dbReference type="ARBA" id="ARBA00022597"/>
    </source>
</evidence>
<dbReference type="GO" id="GO:0009401">
    <property type="term" value="P:phosphoenolpyruvate-dependent sugar phosphotransferase system"/>
    <property type="evidence" value="ECO:0007669"/>
    <property type="project" value="UniProtKB-KW"/>
</dbReference>
<keyword evidence="2" id="KW-0813">Transport</keyword>